<evidence type="ECO:0008006" key="3">
    <source>
        <dbReference type="Google" id="ProtNLM"/>
    </source>
</evidence>
<gene>
    <name evidence="1" type="ORF">ABN16_13085</name>
</gene>
<proteinExistence type="predicted"/>
<evidence type="ECO:0000313" key="1">
    <source>
        <dbReference type="EMBL" id="AKP65851.1"/>
    </source>
</evidence>
<accession>A0AAC9ERP2</accession>
<organism evidence="1 2">
    <name type="scientific">Levilactobacillus koreensis</name>
    <dbReference type="NCBI Taxonomy" id="637971"/>
    <lineage>
        <taxon>Bacteria</taxon>
        <taxon>Bacillati</taxon>
        <taxon>Bacillota</taxon>
        <taxon>Bacilli</taxon>
        <taxon>Lactobacillales</taxon>
        <taxon>Lactobacillaceae</taxon>
        <taxon>Levilactobacillus</taxon>
    </lineage>
</organism>
<reference evidence="1 2" key="1">
    <citation type="submission" date="2015-07" db="EMBL/GenBank/DDBJ databases">
        <title>Lactobacillus korensis/26-25/ whole genome sequencing.</title>
        <authorList>
            <person name="Kim M.K."/>
            <person name="Im W.-T."/>
            <person name="Srinivasan S."/>
            <person name="Lee J.-J."/>
        </authorList>
    </citation>
    <scope>NUCLEOTIDE SEQUENCE [LARGE SCALE GENOMIC DNA]</scope>
    <source>
        <strain evidence="1 2">26-25</strain>
    </source>
</reference>
<sequence>MQRVELAREIQELLGRKELTDYAIGKGAGVDIESVRKLRKGKSSVGRLQLDTVQKLLDYKVRLDECTK</sequence>
<keyword evidence="2" id="KW-1185">Reference proteome</keyword>
<dbReference type="Proteomes" id="UP000036000">
    <property type="component" value="Chromosome"/>
</dbReference>
<dbReference type="KEGG" id="lko:ABN16_13085"/>
<protein>
    <recommendedName>
        <fullName evidence="3">XRE family transcriptional regulator</fullName>
    </recommendedName>
</protein>
<dbReference type="EMBL" id="CP012033">
    <property type="protein sequence ID" value="AKP65851.1"/>
    <property type="molecule type" value="Genomic_DNA"/>
</dbReference>
<evidence type="ECO:0000313" key="2">
    <source>
        <dbReference type="Proteomes" id="UP000036000"/>
    </source>
</evidence>
<name>A0AAC9ERP2_9LACO</name>
<dbReference type="AlphaFoldDB" id="A0AAC9ERP2"/>